<dbReference type="SUPFAM" id="SSF53383">
    <property type="entry name" value="PLP-dependent transferases"/>
    <property type="match status" value="1"/>
</dbReference>
<dbReference type="InterPro" id="IPR036388">
    <property type="entry name" value="WH-like_DNA-bd_sf"/>
</dbReference>
<dbReference type="Proteomes" id="UP000026682">
    <property type="component" value="Unassembled WGS sequence"/>
</dbReference>
<comment type="caution">
    <text evidence="7">The sequence shown here is derived from an EMBL/GenBank/DDBJ whole genome shotgun (WGS) entry which is preliminary data.</text>
</comment>
<dbReference type="CDD" id="cd00609">
    <property type="entry name" value="AAT_like"/>
    <property type="match status" value="1"/>
</dbReference>
<accession>A0A158LZF6</accession>
<dbReference type="InterPro" id="IPR000524">
    <property type="entry name" value="Tscrpt_reg_HTH_GntR"/>
</dbReference>
<evidence type="ECO:0000313" key="7">
    <source>
        <dbReference type="EMBL" id="KAK86618.1"/>
    </source>
</evidence>
<dbReference type="Pfam" id="PF00155">
    <property type="entry name" value="Aminotran_1_2"/>
    <property type="match status" value="1"/>
</dbReference>
<dbReference type="EMBL" id="JFZZ01000148">
    <property type="protein sequence ID" value="KAK86618.1"/>
    <property type="molecule type" value="Genomic_DNA"/>
</dbReference>
<dbReference type="PATRIC" id="fig|1331206.3.peg.3652"/>
<reference evidence="7 8" key="1">
    <citation type="submission" date="2014-03" db="EMBL/GenBank/DDBJ databases">
        <title>Genome sequence of Bordetella holmseii.</title>
        <authorList>
            <person name="Harvill E."/>
            <person name="Goodfield L.L."/>
            <person name="Ivanov Y."/>
            <person name="Meyer J.A."/>
            <person name="Newth C."/>
            <person name="Cassiday P."/>
            <person name="Tondella M.L."/>
            <person name="Liao P."/>
            <person name="Zimmerman J."/>
            <person name="Meert K."/>
            <person name="Wessel D."/>
            <person name="Berger J."/>
            <person name="Dean J.M."/>
            <person name="Holubkov R."/>
            <person name="Burr J."/>
            <person name="Liu T."/>
            <person name="Brinkac L.M."/>
            <person name="Sanka R."/>
            <person name="Kim M."/>
            <person name="Losada L."/>
        </authorList>
    </citation>
    <scope>NUCLEOTIDE SEQUENCE [LARGE SCALE GENOMIC DNA]</scope>
    <source>
        <strain evidence="7 8">CDC-H585-BH</strain>
    </source>
</reference>
<keyword evidence="5" id="KW-0804">Transcription</keyword>
<dbReference type="GO" id="GO:0003700">
    <property type="term" value="F:DNA-binding transcription factor activity"/>
    <property type="evidence" value="ECO:0007669"/>
    <property type="project" value="InterPro"/>
</dbReference>
<keyword evidence="3" id="KW-0805">Transcription regulation</keyword>
<evidence type="ECO:0000256" key="2">
    <source>
        <dbReference type="ARBA" id="ARBA00022898"/>
    </source>
</evidence>
<dbReference type="CDD" id="cd07377">
    <property type="entry name" value="WHTH_GntR"/>
    <property type="match status" value="1"/>
</dbReference>
<evidence type="ECO:0000256" key="1">
    <source>
        <dbReference type="ARBA" id="ARBA00005384"/>
    </source>
</evidence>
<sequence>MSIEGSSAAEIFDSVRAQVEAGAYAPGSVLPPVRELAAALGVNRNTVVVAYKRLVAAGIAHAQGRLGTMIRPPDGPGQQEGAPVGGTLVDVASGNPNPAWLPAPRLSVQPARLYGEQTVNVALQAYLRAWFGPDCPGDFEVDVTHGAVDAMERLLGACLVAGDGVAVEDPCFLSSINLLRLGGFRAVGVPVDQEGMQVAGLEAALAGGARAVIMTPRAHNPTGCNLSRRRATALSRVLARYPQVMVIVDDHFALLAEAPFYSVLGRQRARWALVRSVSQALGPDLRVAGVASDSATAQRLRLRLAPGTNWVSHLLQDMVQAALLDDRARQLIARASKEYARRRRNLMQALLEFGLVGACGADGLNVWLPVADDSAQAAAMARRGWAVRAGEGFGVERAIHGLRLTISTLDAAQCHRLARDLRDCLAGTVAAE</sequence>
<dbReference type="SMART" id="SM00345">
    <property type="entry name" value="HTH_GNTR"/>
    <property type="match status" value="1"/>
</dbReference>
<dbReference type="InterPro" id="IPR004839">
    <property type="entry name" value="Aminotransferase_I/II_large"/>
</dbReference>
<dbReference type="PANTHER" id="PTHR46577:SF2">
    <property type="entry name" value="TRANSCRIPTIONAL REGULATORY PROTEIN"/>
    <property type="match status" value="1"/>
</dbReference>
<organism evidence="7 8">
    <name type="scientific">Bordetella holmesii CDC-H585-BH</name>
    <dbReference type="NCBI Taxonomy" id="1331206"/>
    <lineage>
        <taxon>Bacteria</taxon>
        <taxon>Pseudomonadati</taxon>
        <taxon>Pseudomonadota</taxon>
        <taxon>Betaproteobacteria</taxon>
        <taxon>Burkholderiales</taxon>
        <taxon>Alcaligenaceae</taxon>
        <taxon>Bordetella</taxon>
    </lineage>
</organism>
<evidence type="ECO:0000256" key="3">
    <source>
        <dbReference type="ARBA" id="ARBA00023015"/>
    </source>
</evidence>
<dbReference type="InterPro" id="IPR036390">
    <property type="entry name" value="WH_DNA-bd_sf"/>
</dbReference>
<gene>
    <name evidence="7" type="ORF">L497_2245</name>
</gene>
<dbReference type="NCBIfam" id="NF012025">
    <property type="entry name" value="PRK15481.1"/>
    <property type="match status" value="1"/>
</dbReference>
<dbReference type="PROSITE" id="PS50949">
    <property type="entry name" value="HTH_GNTR"/>
    <property type="match status" value="1"/>
</dbReference>
<dbReference type="STRING" id="35814.BBB42_14295"/>
<dbReference type="SUPFAM" id="SSF46785">
    <property type="entry name" value="Winged helix' DNA-binding domain"/>
    <property type="match status" value="1"/>
</dbReference>
<dbReference type="InterPro" id="IPR015421">
    <property type="entry name" value="PyrdxlP-dep_Trfase_major"/>
</dbReference>
<evidence type="ECO:0000313" key="8">
    <source>
        <dbReference type="Proteomes" id="UP000026682"/>
    </source>
</evidence>
<name>A0A158LZF6_9BORD</name>
<dbReference type="Gene3D" id="3.40.640.10">
    <property type="entry name" value="Type I PLP-dependent aspartate aminotransferase-like (Major domain)"/>
    <property type="match status" value="1"/>
</dbReference>
<dbReference type="RefSeq" id="WP_005019963.1">
    <property type="nucleotide sequence ID" value="NZ_JFZZ01000148.1"/>
</dbReference>
<proteinExistence type="inferred from homology"/>
<dbReference type="GO" id="GO:0030170">
    <property type="term" value="F:pyridoxal phosphate binding"/>
    <property type="evidence" value="ECO:0007669"/>
    <property type="project" value="InterPro"/>
</dbReference>
<evidence type="ECO:0000256" key="4">
    <source>
        <dbReference type="ARBA" id="ARBA00023125"/>
    </source>
</evidence>
<dbReference type="PANTHER" id="PTHR46577">
    <property type="entry name" value="HTH-TYPE TRANSCRIPTIONAL REGULATORY PROTEIN GABR"/>
    <property type="match status" value="1"/>
</dbReference>
<protein>
    <submittedName>
        <fullName evidence="7">Transcriptional regulator, GntR family</fullName>
    </submittedName>
</protein>
<comment type="similarity">
    <text evidence="1">In the C-terminal section; belongs to the class-I pyridoxal-phosphate-dependent aminotransferase family.</text>
</comment>
<feature type="domain" description="HTH gntR-type" evidence="6">
    <location>
        <begin position="5"/>
        <end position="73"/>
    </location>
</feature>
<dbReference type="GO" id="GO:0003677">
    <property type="term" value="F:DNA binding"/>
    <property type="evidence" value="ECO:0007669"/>
    <property type="project" value="UniProtKB-KW"/>
</dbReference>
<dbReference type="Gene3D" id="1.10.10.10">
    <property type="entry name" value="Winged helix-like DNA-binding domain superfamily/Winged helix DNA-binding domain"/>
    <property type="match status" value="1"/>
</dbReference>
<evidence type="ECO:0000256" key="5">
    <source>
        <dbReference type="ARBA" id="ARBA00023163"/>
    </source>
</evidence>
<dbReference type="Pfam" id="PF00392">
    <property type="entry name" value="GntR"/>
    <property type="match status" value="1"/>
</dbReference>
<keyword evidence="2" id="KW-0663">Pyridoxal phosphate</keyword>
<evidence type="ECO:0000259" key="6">
    <source>
        <dbReference type="PROSITE" id="PS50949"/>
    </source>
</evidence>
<dbReference type="InterPro" id="IPR051446">
    <property type="entry name" value="HTH_trans_reg/aminotransferase"/>
</dbReference>
<dbReference type="InterPro" id="IPR015424">
    <property type="entry name" value="PyrdxlP-dep_Trfase"/>
</dbReference>
<dbReference type="AlphaFoldDB" id="A0A158LZF6"/>
<keyword evidence="4" id="KW-0238">DNA-binding</keyword>